<feature type="transmembrane region" description="Helical" evidence="6">
    <location>
        <begin position="194"/>
        <end position="216"/>
    </location>
</feature>
<evidence type="ECO:0000256" key="1">
    <source>
        <dbReference type="ARBA" id="ARBA00004651"/>
    </source>
</evidence>
<proteinExistence type="predicted"/>
<evidence type="ECO:0000256" key="2">
    <source>
        <dbReference type="ARBA" id="ARBA00022475"/>
    </source>
</evidence>
<evidence type="ECO:0000313" key="7">
    <source>
        <dbReference type="EMBL" id="MFB2836352.1"/>
    </source>
</evidence>
<sequence length="359" mass="39620">MPQIVNRQSRSRSKVKPLNLGTIWQLLKQTFDEWNEDKASRLAAALAYYTIFSIAPLLVIVIAIAGVVFGEEAARGEIVAQIQGLVGRSGAEVIETAIQNANQPATGTVASLISIGALLFGALGVFAQLQDSLNTIWEVQPKPDRPVKGFVRRNFLSFTMVLGIGFLLLVSLILSATLSAVSAYFSYLIPGFDVLWQVVNFLVAFGITTFLFAMIFKFLPNAKIAWEDVWIGALITSLLFSIGRFLLGWYLGNGSFGSTYGAAGSLIIILAWVYYAAQILFFGAEFTQVYARRYGSQITPDESAVSLTRDDRIQQGIPRQEDINAAAQSEQNVRVDRRRSKKSALQRLIRHLGGERRSR</sequence>
<dbReference type="Pfam" id="PF03631">
    <property type="entry name" value="Virul_fac_BrkB"/>
    <property type="match status" value="1"/>
</dbReference>
<feature type="transmembrane region" description="Helical" evidence="6">
    <location>
        <begin position="155"/>
        <end position="188"/>
    </location>
</feature>
<keyword evidence="4 6" id="KW-1133">Transmembrane helix</keyword>
<dbReference type="Proteomes" id="UP001576780">
    <property type="component" value="Unassembled WGS sequence"/>
</dbReference>
<evidence type="ECO:0000256" key="3">
    <source>
        <dbReference type="ARBA" id="ARBA00022692"/>
    </source>
</evidence>
<organism evidence="7 8">
    <name type="scientific">Floridaenema evergladense BLCC-F167</name>
    <dbReference type="NCBI Taxonomy" id="3153639"/>
    <lineage>
        <taxon>Bacteria</taxon>
        <taxon>Bacillati</taxon>
        <taxon>Cyanobacteriota</taxon>
        <taxon>Cyanophyceae</taxon>
        <taxon>Oscillatoriophycideae</taxon>
        <taxon>Aerosakkonematales</taxon>
        <taxon>Aerosakkonemataceae</taxon>
        <taxon>Floridanema</taxon>
        <taxon>Floridanema evergladense</taxon>
    </lineage>
</organism>
<keyword evidence="3 6" id="KW-0812">Transmembrane</keyword>
<evidence type="ECO:0000256" key="5">
    <source>
        <dbReference type="ARBA" id="ARBA00023136"/>
    </source>
</evidence>
<gene>
    <name evidence="7" type="ORF">ACE1CA_17610</name>
</gene>
<dbReference type="RefSeq" id="WP_413278738.1">
    <property type="nucleotide sequence ID" value="NZ_JBHFNT010000148.1"/>
</dbReference>
<feature type="transmembrane region" description="Helical" evidence="6">
    <location>
        <begin position="263"/>
        <end position="284"/>
    </location>
</feature>
<dbReference type="PANTHER" id="PTHR30213">
    <property type="entry name" value="INNER MEMBRANE PROTEIN YHJD"/>
    <property type="match status" value="1"/>
</dbReference>
<feature type="transmembrane region" description="Helical" evidence="6">
    <location>
        <begin position="109"/>
        <end position="127"/>
    </location>
</feature>
<evidence type="ECO:0000256" key="6">
    <source>
        <dbReference type="SAM" id="Phobius"/>
    </source>
</evidence>
<feature type="transmembrane region" description="Helical" evidence="6">
    <location>
        <begin position="46"/>
        <end position="69"/>
    </location>
</feature>
<dbReference type="InterPro" id="IPR017039">
    <property type="entry name" value="Virul_fac_BrkB"/>
</dbReference>
<evidence type="ECO:0000256" key="4">
    <source>
        <dbReference type="ARBA" id="ARBA00022989"/>
    </source>
</evidence>
<dbReference type="PANTHER" id="PTHR30213:SF1">
    <property type="entry name" value="INNER MEMBRANE PROTEIN YHJD"/>
    <property type="match status" value="1"/>
</dbReference>
<dbReference type="NCBIfam" id="TIGR00765">
    <property type="entry name" value="yihY_not_rbn"/>
    <property type="match status" value="1"/>
</dbReference>
<dbReference type="EMBL" id="JBHFNT010000148">
    <property type="protein sequence ID" value="MFB2836352.1"/>
    <property type="molecule type" value="Genomic_DNA"/>
</dbReference>
<comment type="caution">
    <text evidence="7">The sequence shown here is derived from an EMBL/GenBank/DDBJ whole genome shotgun (WGS) entry which is preliminary data.</text>
</comment>
<keyword evidence="5 6" id="KW-0472">Membrane</keyword>
<name>A0ABV4WMP4_9CYAN</name>
<feature type="transmembrane region" description="Helical" evidence="6">
    <location>
        <begin position="228"/>
        <end position="251"/>
    </location>
</feature>
<reference evidence="7 8" key="1">
    <citation type="submission" date="2024-09" db="EMBL/GenBank/DDBJ databases">
        <title>Floridaenema gen nov. (Aerosakkonemataceae, Aerosakkonematales ord. nov., Cyanobacteria) from benthic tropical and subtropical fresh waters, with the description of four new species.</title>
        <authorList>
            <person name="Moretto J.A."/>
            <person name="Berthold D.E."/>
            <person name="Lefler F.W."/>
            <person name="Huang I.-S."/>
            <person name="Laughinghouse H. IV."/>
        </authorList>
    </citation>
    <scope>NUCLEOTIDE SEQUENCE [LARGE SCALE GENOMIC DNA]</scope>
    <source>
        <strain evidence="7 8">BLCC-F167</strain>
    </source>
</reference>
<keyword evidence="8" id="KW-1185">Reference proteome</keyword>
<comment type="subcellular location">
    <subcellularLocation>
        <location evidence="1">Cell membrane</location>
        <topology evidence="1">Multi-pass membrane protein</topology>
    </subcellularLocation>
</comment>
<evidence type="ECO:0000313" key="8">
    <source>
        <dbReference type="Proteomes" id="UP001576780"/>
    </source>
</evidence>
<protein>
    <submittedName>
        <fullName evidence="7">YihY/virulence factor BrkB family protein</fullName>
    </submittedName>
</protein>
<accession>A0ABV4WMP4</accession>
<dbReference type="PIRSF" id="PIRSF035875">
    <property type="entry name" value="RNase_BN"/>
    <property type="match status" value="1"/>
</dbReference>
<keyword evidence="2" id="KW-1003">Cell membrane</keyword>